<proteinExistence type="predicted"/>
<name>A0A383CET8_9ZZZZ</name>
<feature type="region of interest" description="Disordered" evidence="1">
    <location>
        <begin position="1"/>
        <end position="28"/>
    </location>
</feature>
<dbReference type="EMBL" id="UINC01208265">
    <property type="protein sequence ID" value="SVE30722.1"/>
    <property type="molecule type" value="Genomic_DNA"/>
</dbReference>
<reference evidence="2" key="1">
    <citation type="submission" date="2018-05" db="EMBL/GenBank/DDBJ databases">
        <authorList>
            <person name="Lanie J.A."/>
            <person name="Ng W.-L."/>
            <person name="Kazmierczak K.M."/>
            <person name="Andrzejewski T.M."/>
            <person name="Davidsen T.M."/>
            <person name="Wayne K.J."/>
            <person name="Tettelin H."/>
            <person name="Glass J.I."/>
            <person name="Rusch D."/>
            <person name="Podicherti R."/>
            <person name="Tsui H.-C.T."/>
            <person name="Winkler M.E."/>
        </authorList>
    </citation>
    <scope>NUCLEOTIDE SEQUENCE</scope>
</reference>
<gene>
    <name evidence="2" type="ORF">METZ01_LOCUS483576</name>
</gene>
<evidence type="ECO:0000256" key="1">
    <source>
        <dbReference type="SAM" id="MobiDB-lite"/>
    </source>
</evidence>
<accession>A0A383CET8</accession>
<evidence type="ECO:0000313" key="2">
    <source>
        <dbReference type="EMBL" id="SVE30722.1"/>
    </source>
</evidence>
<protein>
    <submittedName>
        <fullName evidence="2">Uncharacterized protein</fullName>
    </submittedName>
</protein>
<dbReference type="AlphaFoldDB" id="A0A383CET8"/>
<sequence length="28" mass="3124">MGTRDDPKGPTGVDWWDLDYGRGPPFGM</sequence>
<organism evidence="2">
    <name type="scientific">marine metagenome</name>
    <dbReference type="NCBI Taxonomy" id="408172"/>
    <lineage>
        <taxon>unclassified sequences</taxon>
        <taxon>metagenomes</taxon>
        <taxon>ecological metagenomes</taxon>
    </lineage>
</organism>